<evidence type="ECO:0000259" key="9">
    <source>
        <dbReference type="PROSITE" id="PS51272"/>
    </source>
</evidence>
<dbReference type="AlphaFoldDB" id="A0A264W2E5"/>
<dbReference type="PROSITE" id="PS00138">
    <property type="entry name" value="SUBTILASE_SER"/>
    <property type="match status" value="1"/>
</dbReference>
<dbReference type="InterPro" id="IPR036852">
    <property type="entry name" value="Peptidase_S8/S53_dom_sf"/>
</dbReference>
<dbReference type="PROSITE" id="PS00137">
    <property type="entry name" value="SUBTILASE_HIS"/>
    <property type="match status" value="1"/>
</dbReference>
<gene>
    <name evidence="10" type="ORF">CF394_11085</name>
</gene>
<dbReference type="Proteomes" id="UP000217065">
    <property type="component" value="Unassembled WGS sequence"/>
</dbReference>
<dbReference type="Pfam" id="PF00082">
    <property type="entry name" value="Peptidase_S8"/>
    <property type="match status" value="1"/>
</dbReference>
<dbReference type="InterPro" id="IPR015500">
    <property type="entry name" value="Peptidase_S8_subtilisin-rel"/>
</dbReference>
<dbReference type="PROSITE" id="PS51892">
    <property type="entry name" value="SUBTILASE"/>
    <property type="match status" value="1"/>
</dbReference>
<keyword evidence="2 6" id="KW-0645">Protease</keyword>
<feature type="domain" description="SLH" evidence="9">
    <location>
        <begin position="388"/>
        <end position="451"/>
    </location>
</feature>
<evidence type="ECO:0000256" key="4">
    <source>
        <dbReference type="ARBA" id="ARBA00022801"/>
    </source>
</evidence>
<dbReference type="InterPro" id="IPR001119">
    <property type="entry name" value="SLH_dom"/>
</dbReference>
<dbReference type="EMBL" id="NOKQ01000220">
    <property type="protein sequence ID" value="OZS77743.1"/>
    <property type="molecule type" value="Genomic_DNA"/>
</dbReference>
<dbReference type="OrthoDB" id="9798386at2"/>
<evidence type="ECO:0000256" key="2">
    <source>
        <dbReference type="ARBA" id="ARBA00022670"/>
    </source>
</evidence>
<evidence type="ECO:0000256" key="7">
    <source>
        <dbReference type="RuleBase" id="RU003355"/>
    </source>
</evidence>
<dbReference type="GO" id="GO:0046872">
    <property type="term" value="F:metal ion binding"/>
    <property type="evidence" value="ECO:0007669"/>
    <property type="project" value="UniProtKB-KW"/>
</dbReference>
<reference evidence="10 11" key="1">
    <citation type="submission" date="2017-07" db="EMBL/GenBank/DDBJ databases">
        <title>Tetzosporium hominis gen.nov. sp.nov.</title>
        <authorList>
            <person name="Tetz G."/>
            <person name="Tetz V."/>
        </authorList>
    </citation>
    <scope>NUCLEOTIDE SEQUENCE [LARGE SCALE GENOMIC DNA]</scope>
    <source>
        <strain evidence="10 11">VT-49</strain>
    </source>
</reference>
<dbReference type="InterPro" id="IPR023827">
    <property type="entry name" value="Peptidase_S8_Asp-AS"/>
</dbReference>
<dbReference type="InterPro" id="IPR023828">
    <property type="entry name" value="Peptidase_S8_Ser-AS"/>
</dbReference>
<dbReference type="PROSITE" id="PS00136">
    <property type="entry name" value="SUBTILASE_ASP"/>
    <property type="match status" value="1"/>
</dbReference>
<dbReference type="InterPro" id="IPR022398">
    <property type="entry name" value="Peptidase_S8_His-AS"/>
</dbReference>
<organism evidence="10 11">
    <name type="scientific">Tetzosporium hominis</name>
    <dbReference type="NCBI Taxonomy" id="2020506"/>
    <lineage>
        <taxon>Bacteria</taxon>
        <taxon>Bacillati</taxon>
        <taxon>Bacillota</taxon>
        <taxon>Bacilli</taxon>
        <taxon>Bacillales</taxon>
        <taxon>Caryophanaceae</taxon>
        <taxon>Tetzosporium</taxon>
    </lineage>
</organism>
<feature type="chain" id="PRO_5013397384" description="SLH domain-containing protein" evidence="8">
    <location>
        <begin position="35"/>
        <end position="567"/>
    </location>
</feature>
<dbReference type="InterPro" id="IPR050131">
    <property type="entry name" value="Peptidase_S8_subtilisin-like"/>
</dbReference>
<dbReference type="GO" id="GO:0006508">
    <property type="term" value="P:proteolysis"/>
    <property type="evidence" value="ECO:0007669"/>
    <property type="project" value="UniProtKB-KW"/>
</dbReference>
<evidence type="ECO:0000313" key="10">
    <source>
        <dbReference type="EMBL" id="OZS77743.1"/>
    </source>
</evidence>
<dbReference type="SUPFAM" id="SSF52743">
    <property type="entry name" value="Subtilisin-like"/>
    <property type="match status" value="1"/>
</dbReference>
<keyword evidence="5 6" id="KW-0720">Serine protease</keyword>
<accession>A0A264W2E5</accession>
<comment type="similarity">
    <text evidence="1 6 7">Belongs to the peptidase S8 family.</text>
</comment>
<protein>
    <recommendedName>
        <fullName evidence="9">SLH domain-containing protein</fullName>
    </recommendedName>
</protein>
<keyword evidence="11" id="KW-1185">Reference proteome</keyword>
<keyword evidence="4 6" id="KW-0378">Hydrolase</keyword>
<sequence length="567" mass="61435">MKETACRRSAPMKRTTLTLTLLVTLTGLSATAYASPAETSDPEKVFIQFDEAIDYDYLKAIGATITADLPAISSVVATLPPTDSYATFQLAEEDIAITPYPEDDLFYQTAETTNWGYKPVLADKAYALGYRGDGIKVGVIDSGINAQHPDLRVVGGVSFVTGSHLRDSTGHGTHVAGILAAQANSIGVRGVAPKVDLYSIRIFGEGTSSPSENLLKAIQWAINNDMDILNMSLAGPDGLGVRDMMKKAYDEGILLVAASGNGWNIRNYDVQFPAQYPSVIAVGSLAKDNSIYYSSFRGPSQEFVAPGEDIYSTAVLTGTTTQEDYALKTGTSMAAPFVAGIAAQYMQEYPTLTNDQIRKLMQQNAKDYGPRGRDSTYGFGLIQSVKEPPGLFPDTKASAWYSQALQKVYDEGIIAGFPDGLFRPNDPLTRAQAVSILGRALNWPATTQSYFQDVSRGSFAFSPISYAFEQQIVKGVSATRFAPQSGIKRGDLALILSNTLELPPATTQSMFPDVSPEKYYSLAIDSIAEYGIMVGYPEDQTFRPEQAVTRAEFALMLYNAFYSVQAD</sequence>
<evidence type="ECO:0000256" key="5">
    <source>
        <dbReference type="ARBA" id="ARBA00022825"/>
    </source>
</evidence>
<feature type="signal peptide" evidence="8">
    <location>
        <begin position="1"/>
        <end position="34"/>
    </location>
</feature>
<feature type="active site" description="Charge relay system" evidence="6">
    <location>
        <position position="141"/>
    </location>
</feature>
<keyword evidence="8" id="KW-0732">Signal</keyword>
<evidence type="ECO:0000256" key="3">
    <source>
        <dbReference type="ARBA" id="ARBA00022723"/>
    </source>
</evidence>
<feature type="domain" description="SLH" evidence="9">
    <location>
        <begin position="507"/>
        <end position="567"/>
    </location>
</feature>
<dbReference type="CDD" id="cd07477">
    <property type="entry name" value="Peptidases_S8_Subtilisin_subset"/>
    <property type="match status" value="1"/>
</dbReference>
<dbReference type="InterPro" id="IPR000209">
    <property type="entry name" value="Peptidase_S8/S53_dom"/>
</dbReference>
<proteinExistence type="inferred from homology"/>
<dbReference type="GO" id="GO:0004252">
    <property type="term" value="F:serine-type endopeptidase activity"/>
    <property type="evidence" value="ECO:0007669"/>
    <property type="project" value="UniProtKB-UniRule"/>
</dbReference>
<evidence type="ECO:0000313" key="11">
    <source>
        <dbReference type="Proteomes" id="UP000217065"/>
    </source>
</evidence>
<dbReference type="InterPro" id="IPR034202">
    <property type="entry name" value="Subtilisin_Carlsberg-like"/>
</dbReference>
<dbReference type="Pfam" id="PF00395">
    <property type="entry name" value="SLH"/>
    <property type="match status" value="3"/>
</dbReference>
<dbReference type="PRINTS" id="PR00723">
    <property type="entry name" value="SUBTILISIN"/>
</dbReference>
<comment type="caution">
    <text evidence="10">The sequence shown here is derived from an EMBL/GenBank/DDBJ whole genome shotgun (WGS) entry which is preliminary data.</text>
</comment>
<name>A0A264W2E5_9BACL</name>
<evidence type="ECO:0000256" key="8">
    <source>
        <dbReference type="SAM" id="SignalP"/>
    </source>
</evidence>
<evidence type="ECO:0000256" key="1">
    <source>
        <dbReference type="ARBA" id="ARBA00011073"/>
    </source>
</evidence>
<evidence type="ECO:0000256" key="6">
    <source>
        <dbReference type="PROSITE-ProRule" id="PRU01240"/>
    </source>
</evidence>
<feature type="active site" description="Charge relay system" evidence="6">
    <location>
        <position position="171"/>
    </location>
</feature>
<dbReference type="PROSITE" id="PS51272">
    <property type="entry name" value="SLH"/>
    <property type="match status" value="2"/>
</dbReference>
<dbReference type="PANTHER" id="PTHR43806">
    <property type="entry name" value="PEPTIDASE S8"/>
    <property type="match status" value="1"/>
</dbReference>
<dbReference type="Gene3D" id="3.40.50.200">
    <property type="entry name" value="Peptidase S8/S53 domain"/>
    <property type="match status" value="1"/>
</dbReference>
<keyword evidence="3" id="KW-0479">Metal-binding</keyword>
<dbReference type="PANTHER" id="PTHR43806:SF11">
    <property type="entry name" value="CEREVISIN-RELATED"/>
    <property type="match status" value="1"/>
</dbReference>
<feature type="active site" description="Charge relay system" evidence="6">
    <location>
        <position position="332"/>
    </location>
</feature>